<feature type="compositionally biased region" description="Acidic residues" evidence="8">
    <location>
        <begin position="479"/>
        <end position="500"/>
    </location>
</feature>
<name>R7QJH2_CHOCR</name>
<dbReference type="RefSeq" id="XP_005717769.1">
    <property type="nucleotide sequence ID" value="XM_005717712.1"/>
</dbReference>
<dbReference type="Gene3D" id="3.30.160.60">
    <property type="entry name" value="Classic Zinc Finger"/>
    <property type="match status" value="2"/>
</dbReference>
<dbReference type="STRING" id="2769.R7QJH2"/>
<protein>
    <recommendedName>
        <fullName evidence="9">C2H2-type domain-containing protein</fullName>
    </recommendedName>
</protein>
<feature type="compositionally biased region" description="Polar residues" evidence="8">
    <location>
        <begin position="455"/>
        <end position="466"/>
    </location>
</feature>
<dbReference type="AlphaFoldDB" id="R7QJH2"/>
<evidence type="ECO:0000256" key="5">
    <source>
        <dbReference type="ARBA" id="ARBA00022833"/>
    </source>
</evidence>
<reference evidence="11" key="1">
    <citation type="journal article" date="2013" name="Proc. Natl. Acad. Sci. U.S.A.">
        <title>Genome structure and metabolic features in the red seaweed Chondrus crispus shed light on evolution of the Archaeplastida.</title>
        <authorList>
            <person name="Collen J."/>
            <person name="Porcel B."/>
            <person name="Carre W."/>
            <person name="Ball S.G."/>
            <person name="Chaparro C."/>
            <person name="Tonon T."/>
            <person name="Barbeyron T."/>
            <person name="Michel G."/>
            <person name="Noel B."/>
            <person name="Valentin K."/>
            <person name="Elias M."/>
            <person name="Artiguenave F."/>
            <person name="Arun A."/>
            <person name="Aury J.M."/>
            <person name="Barbosa-Neto J.F."/>
            <person name="Bothwell J.H."/>
            <person name="Bouget F.Y."/>
            <person name="Brillet L."/>
            <person name="Cabello-Hurtado F."/>
            <person name="Capella-Gutierrez S."/>
            <person name="Charrier B."/>
            <person name="Cladiere L."/>
            <person name="Cock J.M."/>
            <person name="Coelho S.M."/>
            <person name="Colleoni C."/>
            <person name="Czjzek M."/>
            <person name="Da Silva C."/>
            <person name="Delage L."/>
            <person name="Denoeud F."/>
            <person name="Deschamps P."/>
            <person name="Dittami S.M."/>
            <person name="Gabaldon T."/>
            <person name="Gachon C.M."/>
            <person name="Groisillier A."/>
            <person name="Herve C."/>
            <person name="Jabbari K."/>
            <person name="Katinka M."/>
            <person name="Kloareg B."/>
            <person name="Kowalczyk N."/>
            <person name="Labadie K."/>
            <person name="Leblanc C."/>
            <person name="Lopez P.J."/>
            <person name="McLachlan D.H."/>
            <person name="Meslet-Cladiere L."/>
            <person name="Moustafa A."/>
            <person name="Nehr Z."/>
            <person name="Nyvall Collen P."/>
            <person name="Panaud O."/>
            <person name="Partensky F."/>
            <person name="Poulain J."/>
            <person name="Rensing S.A."/>
            <person name="Rousvoal S."/>
            <person name="Samson G."/>
            <person name="Symeonidi A."/>
            <person name="Weissenbach J."/>
            <person name="Zambounis A."/>
            <person name="Wincker P."/>
            <person name="Boyen C."/>
        </authorList>
    </citation>
    <scope>NUCLEOTIDE SEQUENCE [LARGE SCALE GENOMIC DNA]</scope>
    <source>
        <strain evidence="11">cv. Stackhouse</strain>
    </source>
</reference>
<dbReference type="Pfam" id="PF00096">
    <property type="entry name" value="zf-C2H2"/>
    <property type="match status" value="1"/>
</dbReference>
<dbReference type="OrthoDB" id="6077919at2759"/>
<dbReference type="Gramene" id="CDF37898">
    <property type="protein sequence ID" value="CDF37898"/>
    <property type="gene ID" value="CHC_T00000030001"/>
</dbReference>
<keyword evidence="5" id="KW-0862">Zinc</keyword>
<evidence type="ECO:0000256" key="7">
    <source>
        <dbReference type="PROSITE-ProRule" id="PRU00042"/>
    </source>
</evidence>
<dbReference type="GO" id="GO:0008270">
    <property type="term" value="F:zinc ion binding"/>
    <property type="evidence" value="ECO:0007669"/>
    <property type="project" value="UniProtKB-KW"/>
</dbReference>
<keyword evidence="11" id="KW-1185">Reference proteome</keyword>
<gene>
    <name evidence="10" type="ORF">CHC_T00000030001</name>
</gene>
<accession>R7QJH2</accession>
<dbReference type="FunFam" id="3.30.160.60:FF:000180">
    <property type="entry name" value="Zinc finger protein 689"/>
    <property type="match status" value="1"/>
</dbReference>
<feature type="region of interest" description="Disordered" evidence="8">
    <location>
        <begin position="321"/>
        <end position="404"/>
    </location>
</feature>
<feature type="domain" description="C2H2-type" evidence="9">
    <location>
        <begin position="2"/>
        <end position="31"/>
    </location>
</feature>
<dbReference type="Proteomes" id="UP000012073">
    <property type="component" value="Unassembled WGS sequence"/>
</dbReference>
<keyword evidence="4 7" id="KW-0863">Zinc-finger</keyword>
<dbReference type="PANTHER" id="PTHR23235">
    <property type="entry name" value="KRUEPPEL-LIKE TRANSCRIPTION FACTOR"/>
    <property type="match status" value="1"/>
</dbReference>
<sequence>MHACQVDGCQKTFSRKSNLKAHMRLHTGEKPYECPDCRKKFKWKSCMASHERVHSRRTDHPRSAAAVAGQQAAKQSALQQQLPVPPAAFHVPERGGGHPNFPQHPQGRMGKLPGYESMAAVPQNSFGFDTADPFFTQLHLQNMHSYVNHRQQQQQEQQQQQKRQQHQQLRVQAQQSPHPPMPPRQHAQKPPTDEQKQLLARKQAEQMLHNQGFSQETYARQKELNELQQQRRQQQLSMLQAQASPDKAFNFDVQPAPLPYAANNGVQQRQKMNPYEQASFRAQRPNVPDVGGFPDLVSAQLQAETAVATQDTEDAIQQQSYFGRQQQQKPPRQQVHQKRHRHSPAENAPQDMSRGAGASHLNNKAPPPGGQERPLGMQSNVGHYAGPNAEGQSYSKEDQSASNTLSLKEQMDLAAETQGLSLYDLVYRPAAPIGSNRVVPPYEPGEELSQGAWGSGQQSTEVTNIQDELEETGVREDEQSAENEEDDEEDFFDEEDDDGEDQHQEIGTEVEDQATEAGTRNKKVTECMDPAESAAVKAGVSENKNLSQLPTSYSFRKSNELGIDRSDASLGTAMDVSLAMGLSFSSGVDKLKDEEPELMPYFTTITGAKRLRSQSGSGRNMPGDSKDMSDYTAELGQQYYTRKPSAALSGGLKYNGAWSGNMSDILGTAFEGSGSGSALLSLMIPELAGSRGSYGNSVSPLGITLASSPRPALAFSHRGFQSPRNSFSLNLDKAP</sequence>
<comment type="subcellular location">
    <subcellularLocation>
        <location evidence="1">Nucleus</location>
    </subcellularLocation>
</comment>
<dbReference type="GO" id="GO:0000978">
    <property type="term" value="F:RNA polymerase II cis-regulatory region sequence-specific DNA binding"/>
    <property type="evidence" value="ECO:0007669"/>
    <property type="project" value="TreeGrafter"/>
</dbReference>
<feature type="region of interest" description="Disordered" evidence="8">
    <location>
        <begin position="433"/>
        <end position="527"/>
    </location>
</feature>
<dbReference type="InterPro" id="IPR013087">
    <property type="entry name" value="Znf_C2H2_type"/>
</dbReference>
<dbReference type="SUPFAM" id="SSF57667">
    <property type="entry name" value="beta-beta-alpha zinc fingers"/>
    <property type="match status" value="1"/>
</dbReference>
<evidence type="ECO:0000256" key="3">
    <source>
        <dbReference type="ARBA" id="ARBA00022737"/>
    </source>
</evidence>
<evidence type="ECO:0000256" key="2">
    <source>
        <dbReference type="ARBA" id="ARBA00022723"/>
    </source>
</evidence>
<dbReference type="InterPro" id="IPR036236">
    <property type="entry name" value="Znf_C2H2_sf"/>
</dbReference>
<organism evidence="10 11">
    <name type="scientific">Chondrus crispus</name>
    <name type="common">Carrageen Irish moss</name>
    <name type="synonym">Polymorpha crispa</name>
    <dbReference type="NCBI Taxonomy" id="2769"/>
    <lineage>
        <taxon>Eukaryota</taxon>
        <taxon>Rhodophyta</taxon>
        <taxon>Florideophyceae</taxon>
        <taxon>Rhodymeniophycidae</taxon>
        <taxon>Gigartinales</taxon>
        <taxon>Gigartinaceae</taxon>
        <taxon>Chondrus</taxon>
    </lineage>
</organism>
<evidence type="ECO:0000313" key="11">
    <source>
        <dbReference type="Proteomes" id="UP000012073"/>
    </source>
</evidence>
<evidence type="ECO:0000256" key="4">
    <source>
        <dbReference type="ARBA" id="ARBA00022771"/>
    </source>
</evidence>
<proteinExistence type="predicted"/>
<evidence type="ECO:0000313" key="10">
    <source>
        <dbReference type="EMBL" id="CDF37898.1"/>
    </source>
</evidence>
<feature type="compositionally biased region" description="Polar residues" evidence="8">
    <location>
        <begin position="390"/>
        <end position="404"/>
    </location>
</feature>
<keyword evidence="2" id="KW-0479">Metal-binding</keyword>
<evidence type="ECO:0000256" key="6">
    <source>
        <dbReference type="ARBA" id="ARBA00023242"/>
    </source>
</evidence>
<dbReference type="GO" id="GO:0000981">
    <property type="term" value="F:DNA-binding transcription factor activity, RNA polymerase II-specific"/>
    <property type="evidence" value="ECO:0007669"/>
    <property type="project" value="TreeGrafter"/>
</dbReference>
<keyword evidence="6" id="KW-0539">Nucleus</keyword>
<feature type="compositionally biased region" description="Low complexity" evidence="8">
    <location>
        <begin position="321"/>
        <end position="334"/>
    </location>
</feature>
<dbReference type="PROSITE" id="PS50157">
    <property type="entry name" value="ZINC_FINGER_C2H2_2"/>
    <property type="match status" value="2"/>
</dbReference>
<keyword evidence="3" id="KW-0677">Repeat</keyword>
<dbReference type="GO" id="GO:0005634">
    <property type="term" value="C:nucleus"/>
    <property type="evidence" value="ECO:0007669"/>
    <property type="project" value="UniProtKB-SubCell"/>
</dbReference>
<evidence type="ECO:0000256" key="8">
    <source>
        <dbReference type="SAM" id="MobiDB-lite"/>
    </source>
</evidence>
<dbReference type="EMBL" id="HG001883">
    <property type="protein sequence ID" value="CDF37898.1"/>
    <property type="molecule type" value="Genomic_DNA"/>
</dbReference>
<feature type="domain" description="C2H2-type" evidence="9">
    <location>
        <begin position="32"/>
        <end position="59"/>
    </location>
</feature>
<dbReference type="SMART" id="SM00355">
    <property type="entry name" value="ZnF_C2H2"/>
    <property type="match status" value="2"/>
</dbReference>
<evidence type="ECO:0000256" key="1">
    <source>
        <dbReference type="ARBA" id="ARBA00004123"/>
    </source>
</evidence>
<dbReference type="FunFam" id="3.30.160.60:FF:001498">
    <property type="entry name" value="Zinc finger protein 404"/>
    <property type="match status" value="1"/>
</dbReference>
<dbReference type="PROSITE" id="PS00028">
    <property type="entry name" value="ZINC_FINGER_C2H2_1"/>
    <property type="match status" value="2"/>
</dbReference>
<feature type="compositionally biased region" description="Low complexity" evidence="8">
    <location>
        <begin position="150"/>
        <end position="175"/>
    </location>
</feature>
<dbReference type="KEGG" id="ccp:CHC_T00000030001"/>
<dbReference type="GeneID" id="17325475"/>
<dbReference type="PANTHER" id="PTHR23235:SF160">
    <property type="entry name" value="GASTRULA ZINC FINGER PROTEIN XLCGF7.1-LIKE-RELATED"/>
    <property type="match status" value="1"/>
</dbReference>
<feature type="region of interest" description="Disordered" evidence="8">
    <location>
        <begin position="87"/>
        <end position="114"/>
    </location>
</feature>
<evidence type="ECO:0000259" key="9">
    <source>
        <dbReference type="PROSITE" id="PS50157"/>
    </source>
</evidence>
<feature type="region of interest" description="Disordered" evidence="8">
    <location>
        <begin position="147"/>
        <end position="198"/>
    </location>
</feature>